<reference evidence="1" key="1">
    <citation type="submission" date="2022-07" db="EMBL/GenBank/DDBJ databases">
        <title>Complete Genome Sequence of the Radioresistant Bacterium Deinococcus aetherius ST0316, Isolated from the Air Dust collected in Lower Stratosphere above Japan.</title>
        <authorList>
            <person name="Satoh K."/>
            <person name="Hagiwara K."/>
            <person name="Katsumata K."/>
            <person name="Kubo A."/>
            <person name="Yokobori S."/>
            <person name="Yamagishi A."/>
            <person name="Oono Y."/>
            <person name="Narumi I."/>
        </authorList>
    </citation>
    <scope>NUCLEOTIDE SEQUENCE</scope>
    <source>
        <strain evidence="1">ST0316</strain>
    </source>
</reference>
<accession>A0ABM8AG79</accession>
<keyword evidence="2" id="KW-1185">Reference proteome</keyword>
<evidence type="ECO:0000313" key="1">
    <source>
        <dbReference type="EMBL" id="BDP42792.1"/>
    </source>
</evidence>
<gene>
    <name evidence="1" type="ORF">DAETH_27610</name>
</gene>
<dbReference type="Proteomes" id="UP001064971">
    <property type="component" value="Chromosome"/>
</dbReference>
<proteinExistence type="predicted"/>
<name>A0ABM8AG79_9DEIO</name>
<sequence length="141" mass="16813">MDRQRWGSPYAPFFYQGVQYTLAHLNTLEYIYVQPASESKPERQFVVIIDFSDHCFTHAWKEGDDTALHYGPRKSRPQNERTFDTQRWQLSHNLPNIVRNLMGAKLYHNPTRDYTKIHITSLTQDGIEVEYEIYINVRFDK</sequence>
<dbReference type="EMBL" id="AP026560">
    <property type="protein sequence ID" value="BDP42792.1"/>
    <property type="molecule type" value="Genomic_DNA"/>
</dbReference>
<organism evidence="1 2">
    <name type="scientific">Deinococcus aetherius</name>
    <dbReference type="NCBI Taxonomy" id="200252"/>
    <lineage>
        <taxon>Bacteria</taxon>
        <taxon>Thermotogati</taxon>
        <taxon>Deinococcota</taxon>
        <taxon>Deinococci</taxon>
        <taxon>Deinococcales</taxon>
        <taxon>Deinococcaceae</taxon>
        <taxon>Deinococcus</taxon>
    </lineage>
</organism>
<evidence type="ECO:0000313" key="2">
    <source>
        <dbReference type="Proteomes" id="UP001064971"/>
    </source>
</evidence>
<protein>
    <submittedName>
        <fullName evidence="1">Uncharacterized protein</fullName>
    </submittedName>
</protein>